<name>A0AC61MT36_9FIRM</name>
<accession>A0AC61MT36</accession>
<gene>
    <name evidence="1" type="primary">rnr</name>
    <name evidence="1" type="ORF">JFY71_10875</name>
</gene>
<evidence type="ECO:0000313" key="2">
    <source>
        <dbReference type="Proteomes" id="UP000595814"/>
    </source>
</evidence>
<keyword evidence="2" id="KW-1185">Reference proteome</keyword>
<organism evidence="1 2">
    <name type="scientific">Miniphocaeibacter halophilus</name>
    <dbReference type="NCBI Taxonomy" id="2931922"/>
    <lineage>
        <taxon>Bacteria</taxon>
        <taxon>Bacillati</taxon>
        <taxon>Bacillota</taxon>
        <taxon>Tissierellia</taxon>
        <taxon>Tissierellales</taxon>
        <taxon>Peptoniphilaceae</taxon>
        <taxon>Miniphocaeibacter</taxon>
    </lineage>
</organism>
<proteinExistence type="predicted"/>
<protein>
    <submittedName>
        <fullName evidence="1">Ribonuclease R</fullName>
    </submittedName>
</protein>
<dbReference type="Proteomes" id="UP000595814">
    <property type="component" value="Chromosome"/>
</dbReference>
<evidence type="ECO:0000313" key="1">
    <source>
        <dbReference type="EMBL" id="QQK07770.1"/>
    </source>
</evidence>
<sequence>MNIKNNIVNYISSNNYKPMTKEELALEFNIGIKEYRDFFKILKDLEKEGLLYRTKREKYVLTSSEGLYKGTLQGNKAGFAYFIEENKSISDVFISKDSLNGGKHKDRVLIRILVDEKESRSAEGEVVKIIEESKTPIVGTYKDSKQFGFVIPDDSKYGFDIFIAKRDKNGAKNNDKVVIKLKDTVKNGKSPEGIITSVLGNKNEKGVDISSIALEFQLPYEFSNKLLEKADKVPQKVSKEEIKKRKDFRDLFTVTIDGEDAKDFDDAVSIDKKGDNYILYVHIADVAHYVAKGSALDREAYKRGNSVYLLDRVIPMLPKQLSNGICSLNPNVDRLTITCKMEINPKGKVVDYKFFESVVNSDYRLVYEKVSDILENKSDYYNDDYLNNKLRIMAELFEILKDKRKNRGSIDFNFVESKIILDENGKAVDVVKEERRVANRIIEEFMIVTNETVGAHFGYMEEPFIYRVHIEPSKEKVLQFKNIIKKFGYFLKGQDIYSKDFQKILEDVKGKPEEMLVSTLLLRSLSKAEYSLEPDIHFGLSSMFYSHFTSPIRRYPDLFIHRILKNFIHNKPNTKNIKAYLEMIDEVAHHCSITERRAEEAEYEVNDMKMAEYMEQHIGEEFEGIISSLTNFGIFVQLNNGIEGLVQYAQMKDDYYTFNQESYIVVGETRNKMYNLGQQVTVKVIDASSSRRQIDFEFIN</sequence>
<dbReference type="EMBL" id="CP066744">
    <property type="protein sequence ID" value="QQK07770.1"/>
    <property type="molecule type" value="Genomic_DNA"/>
</dbReference>
<reference evidence="1 2" key="1">
    <citation type="journal article" date="2022" name="Int. J. Syst. Evol. Microbiol.">
        <title>Miniphocaeibacter halophilus sp. nov., an ammonium-tolerant acetate-producing bacterium isolated from a biogas system.</title>
        <authorList>
            <person name="Schnurer A."/>
            <person name="Singh A."/>
            <person name="Bi S."/>
            <person name="Qiao W."/>
            <person name="Westerholm M."/>
        </authorList>
    </citation>
    <scope>NUCLEOTIDE SEQUENCE [LARGE SCALE GENOMIC DNA]</scope>
    <source>
        <strain evidence="1 2">AMB_01</strain>
    </source>
</reference>